<evidence type="ECO:0000256" key="1">
    <source>
        <dbReference type="ARBA" id="ARBA00004083"/>
    </source>
</evidence>
<reference evidence="10" key="1">
    <citation type="submission" date="2015-11" db="EMBL/GenBank/DDBJ databases">
        <authorList>
            <person name="Zhang Y."/>
            <person name="Guo Z."/>
        </authorList>
    </citation>
    <scope>NUCLEOTIDE SEQUENCE</scope>
</reference>
<name>A0A173G049_GASCM</name>
<proteinExistence type="inferred from homology"/>
<accession>A0A173G049</accession>
<evidence type="ECO:0000256" key="8">
    <source>
        <dbReference type="ARBA" id="ARBA00035387"/>
    </source>
</evidence>
<evidence type="ECO:0000256" key="7">
    <source>
        <dbReference type="ARBA" id="ARBA00035208"/>
    </source>
</evidence>
<keyword evidence="5 10" id="KW-0689">Ribosomal protein</keyword>
<evidence type="ECO:0000256" key="4">
    <source>
        <dbReference type="ARBA" id="ARBA00022884"/>
    </source>
</evidence>
<gene>
    <name evidence="10" type="primary">rpl4</name>
</gene>
<dbReference type="GO" id="GO:0006412">
    <property type="term" value="P:translation"/>
    <property type="evidence" value="ECO:0007669"/>
    <property type="project" value="InterPro"/>
</dbReference>
<reference evidence="10" key="2">
    <citation type="submission" date="2016-06" db="EMBL/GenBank/DDBJ databases">
        <title>Genomic and phylogenetic analysis of Gastroclonium compressum supports its reinstatement to Coeloseira (Champiaceae, Rhodophyta).</title>
        <authorList>
            <person name="Kilpatrick Z."/>
            <person name="Hughey J.R."/>
        </authorList>
    </citation>
    <scope>NUCLEOTIDE SEQUENCE</scope>
</reference>
<dbReference type="Gene3D" id="3.40.1370.10">
    <property type="match status" value="1"/>
</dbReference>
<dbReference type="GeneID" id="27983225"/>
<dbReference type="SUPFAM" id="SSF52166">
    <property type="entry name" value="Ribosomal protein L4"/>
    <property type="match status" value="1"/>
</dbReference>
<keyword evidence="4" id="KW-0694">RNA-binding</keyword>
<dbReference type="GO" id="GO:0005840">
    <property type="term" value="C:ribosome"/>
    <property type="evidence" value="ECO:0007669"/>
    <property type="project" value="UniProtKB-KW"/>
</dbReference>
<comment type="function">
    <text evidence="1">Probably binds the 23S rRNA.</text>
</comment>
<keyword evidence="10" id="KW-0934">Plastid</keyword>
<feature type="compositionally biased region" description="Basic residues" evidence="9">
    <location>
        <begin position="67"/>
        <end position="78"/>
    </location>
</feature>
<dbReference type="HAMAP" id="MF_01328_B">
    <property type="entry name" value="Ribosomal_uL4_B"/>
    <property type="match status" value="1"/>
</dbReference>
<evidence type="ECO:0000256" key="9">
    <source>
        <dbReference type="SAM" id="MobiDB-lite"/>
    </source>
</evidence>
<dbReference type="GO" id="GO:0019843">
    <property type="term" value="F:rRNA binding"/>
    <property type="evidence" value="ECO:0007669"/>
    <property type="project" value="UniProtKB-KW"/>
</dbReference>
<dbReference type="InterPro" id="IPR002136">
    <property type="entry name" value="Ribosomal_uL4"/>
</dbReference>
<evidence type="ECO:0000256" key="3">
    <source>
        <dbReference type="ARBA" id="ARBA00022730"/>
    </source>
</evidence>
<dbReference type="InterPro" id="IPR013005">
    <property type="entry name" value="Ribosomal_uL4-like"/>
</dbReference>
<comment type="similarity">
    <text evidence="2">Belongs to the universal ribosomal protein uL4 family.</text>
</comment>
<geneLocation type="plastid" evidence="10"/>
<evidence type="ECO:0000256" key="6">
    <source>
        <dbReference type="ARBA" id="ARBA00023274"/>
    </source>
</evidence>
<sequence>MIIQQQLNYKIRQNQNIKEEANESITLKINENSNSSMYNIHKAVIKQLTNKRHGNTSTKTRSEVRGGGKKPWKQKGTGRARAGSIRSPLKKGGGVIFGPKPKKYMQKINKKENRLAIRNIIANKFKVTTAVDNFLKNLVHPSTKTAKENIHNLGIIRQKNKKILIIVEKKEKNTYLSLRNLKYTSLINVKHLNTLELLNADQIIITKQSLNLIEQIYK</sequence>
<evidence type="ECO:0000256" key="2">
    <source>
        <dbReference type="ARBA" id="ARBA00010528"/>
    </source>
</evidence>
<organism evidence="10">
    <name type="scientific">Gastroclonium compressum</name>
    <name type="common">Red alga</name>
    <name type="synonym">Coeloseira compressa</name>
    <dbReference type="NCBI Taxonomy" id="1852973"/>
    <lineage>
        <taxon>Eukaryota</taxon>
        <taxon>Rhodophyta</taxon>
        <taxon>Florideophyceae</taxon>
        <taxon>Rhodymeniophycidae</taxon>
        <taxon>Rhodymeniales</taxon>
        <taxon>Champiaceae</taxon>
        <taxon>Coeloseira</taxon>
    </lineage>
</organism>
<keyword evidence="3" id="KW-0699">rRNA-binding</keyword>
<dbReference type="InterPro" id="IPR023574">
    <property type="entry name" value="Ribosomal_uL4_dom_sf"/>
</dbReference>
<dbReference type="GO" id="GO:0003735">
    <property type="term" value="F:structural constituent of ribosome"/>
    <property type="evidence" value="ECO:0007669"/>
    <property type="project" value="InterPro"/>
</dbReference>
<dbReference type="Pfam" id="PF00573">
    <property type="entry name" value="Ribosomal_L4"/>
    <property type="match status" value="1"/>
</dbReference>
<evidence type="ECO:0000313" key="10">
    <source>
        <dbReference type="EMBL" id="ANH09656.1"/>
    </source>
</evidence>
<dbReference type="PANTHER" id="PTHR10746">
    <property type="entry name" value="50S RIBOSOMAL PROTEIN L4"/>
    <property type="match status" value="1"/>
</dbReference>
<dbReference type="NCBIfam" id="TIGR03953">
    <property type="entry name" value="rplD_bact"/>
    <property type="match status" value="1"/>
</dbReference>
<dbReference type="EMBL" id="KU053957">
    <property type="protein sequence ID" value="ANH09656.1"/>
    <property type="molecule type" value="Genomic_DNA"/>
</dbReference>
<evidence type="ECO:0000256" key="5">
    <source>
        <dbReference type="ARBA" id="ARBA00022980"/>
    </source>
</evidence>
<feature type="region of interest" description="Disordered" evidence="9">
    <location>
        <begin position="48"/>
        <end position="92"/>
    </location>
</feature>
<protein>
    <recommendedName>
        <fullName evidence="7">Large ribosomal subunit protein uL4c</fullName>
    </recommendedName>
    <alternativeName>
        <fullName evidence="8">50S ribosomal protein L4, chloroplastic</fullName>
    </alternativeName>
</protein>
<dbReference type="RefSeq" id="YP_009257573.1">
    <property type="nucleotide sequence ID" value="NC_030338.1"/>
</dbReference>
<dbReference type="AlphaFoldDB" id="A0A173G049"/>
<dbReference type="PANTHER" id="PTHR10746:SF17">
    <property type="entry name" value="LARGE RIBOSOMAL SUBUNIT PROTEIN UL4C"/>
    <property type="match status" value="1"/>
</dbReference>
<keyword evidence="6" id="KW-0687">Ribonucleoprotein</keyword>
<dbReference type="GO" id="GO:1990904">
    <property type="term" value="C:ribonucleoprotein complex"/>
    <property type="evidence" value="ECO:0007669"/>
    <property type="project" value="UniProtKB-KW"/>
</dbReference>